<dbReference type="SUPFAM" id="SSF69593">
    <property type="entry name" value="Glycerol-3-phosphate (1)-acyltransferase"/>
    <property type="match status" value="1"/>
</dbReference>
<organism evidence="5 6">
    <name type="scientific">Corynebacterium provencense</name>
    <dbReference type="NCBI Taxonomy" id="1737425"/>
    <lineage>
        <taxon>Bacteria</taxon>
        <taxon>Bacillati</taxon>
        <taxon>Actinomycetota</taxon>
        <taxon>Actinomycetes</taxon>
        <taxon>Mycobacteriales</taxon>
        <taxon>Corynebacteriaceae</taxon>
        <taxon>Corynebacterium</taxon>
    </lineage>
</organism>
<dbReference type="PANTHER" id="PTHR10434">
    <property type="entry name" value="1-ACYL-SN-GLYCEROL-3-PHOSPHATE ACYLTRANSFERASE"/>
    <property type="match status" value="1"/>
</dbReference>
<dbReference type="KEGG" id="cpre:Csp1_25300"/>
<name>A0A2Z3YQX2_9CORY</name>
<dbReference type="EMBL" id="CP024988">
    <property type="protein sequence ID" value="AWT27278.1"/>
    <property type="molecule type" value="Genomic_DNA"/>
</dbReference>
<dbReference type="SMART" id="SM00563">
    <property type="entry name" value="PlsC"/>
    <property type="match status" value="1"/>
</dbReference>
<accession>A0A2Z3YQX2</accession>
<feature type="region of interest" description="Disordered" evidence="3">
    <location>
        <begin position="267"/>
        <end position="309"/>
    </location>
</feature>
<dbReference type="Pfam" id="PF01553">
    <property type="entry name" value="Acyltransferase"/>
    <property type="match status" value="1"/>
</dbReference>
<evidence type="ECO:0000313" key="6">
    <source>
        <dbReference type="Proteomes" id="UP000247696"/>
    </source>
</evidence>
<evidence type="ECO:0000256" key="1">
    <source>
        <dbReference type="ARBA" id="ARBA00022679"/>
    </source>
</evidence>
<keyword evidence="1 5" id="KW-0808">Transferase</keyword>
<evidence type="ECO:0000313" key="5">
    <source>
        <dbReference type="EMBL" id="AWT27278.1"/>
    </source>
</evidence>
<keyword evidence="2 5" id="KW-0012">Acyltransferase</keyword>
<dbReference type="CDD" id="cd07989">
    <property type="entry name" value="LPLAT_AGPAT-like"/>
    <property type="match status" value="1"/>
</dbReference>
<feature type="compositionally biased region" description="Basic and acidic residues" evidence="3">
    <location>
        <begin position="268"/>
        <end position="298"/>
    </location>
</feature>
<dbReference type="GO" id="GO:0005886">
    <property type="term" value="C:plasma membrane"/>
    <property type="evidence" value="ECO:0007669"/>
    <property type="project" value="TreeGrafter"/>
</dbReference>
<dbReference type="InterPro" id="IPR002123">
    <property type="entry name" value="Plipid/glycerol_acylTrfase"/>
</dbReference>
<keyword evidence="6" id="KW-1185">Reference proteome</keyword>
<dbReference type="GO" id="GO:0003841">
    <property type="term" value="F:1-acylglycerol-3-phosphate O-acyltransferase activity"/>
    <property type="evidence" value="ECO:0007669"/>
    <property type="project" value="TreeGrafter"/>
</dbReference>
<dbReference type="STRING" id="1737425.GCA_900049755_01364"/>
<dbReference type="PANTHER" id="PTHR10434:SF55">
    <property type="entry name" value="POSSIBLE ACYLTRANSFERASE"/>
    <property type="match status" value="1"/>
</dbReference>
<protein>
    <submittedName>
        <fullName evidence="5">1-acyl-sn-glycerol-3-phosphate acyltransferase</fullName>
        <ecNumber evidence="5">2.3.1.-</ecNumber>
    </submittedName>
</protein>
<dbReference type="OrthoDB" id="3210041at2"/>
<evidence type="ECO:0000256" key="2">
    <source>
        <dbReference type="ARBA" id="ARBA00023315"/>
    </source>
</evidence>
<evidence type="ECO:0000256" key="3">
    <source>
        <dbReference type="SAM" id="MobiDB-lite"/>
    </source>
</evidence>
<dbReference type="EC" id="2.3.1.-" evidence="5"/>
<reference evidence="6" key="1">
    <citation type="submission" date="2017-11" db="EMBL/GenBank/DDBJ databases">
        <title>Otitis media/interna in a cat caused by the recently described species Corynebacterium provencense.</title>
        <authorList>
            <person name="Kittl S."/>
            <person name="Brodard I."/>
            <person name="Rychener L."/>
            <person name="Jores J."/>
            <person name="Roosje P."/>
            <person name="Gobeli Brawand S."/>
        </authorList>
    </citation>
    <scope>NUCLEOTIDE SEQUENCE [LARGE SCALE GENOMIC DNA]</scope>
    <source>
        <strain evidence="6">17KM38</strain>
    </source>
</reference>
<sequence>MVLKLPRDHFWLPKGFTVIPEVPDTPPHPESRELFYGRIIIPFAKLWMRRMQHLTVEIRHPERIPATGGAVLAVNHTGYWDFVFGGIPAAYQGGRLVRFMAKKEIWDNPLAGAAMTGCRHIPVDRADGAASVREATQRAAAGELIGIFPEATISRSFEIKEVKDGAARIARDAGVPLIPVILWGSQRIWTKGRKPVWRPRNACLVVDVGEPVELTGDAREDTRRLREAMTSRLDRVRARYTELYGPFPPGEFWMPASLGGYAPTLEDATVRDREDARRRREERAAREAELRAHPERAGKKPLWKKLLRR</sequence>
<proteinExistence type="predicted"/>
<feature type="compositionally biased region" description="Basic residues" evidence="3">
    <location>
        <begin position="299"/>
        <end position="309"/>
    </location>
</feature>
<dbReference type="Proteomes" id="UP000247696">
    <property type="component" value="Chromosome"/>
</dbReference>
<gene>
    <name evidence="5" type="primary">plsC_2</name>
    <name evidence="5" type="ORF">Csp1_25300</name>
</gene>
<feature type="domain" description="Phospholipid/glycerol acyltransferase" evidence="4">
    <location>
        <begin position="70"/>
        <end position="185"/>
    </location>
</feature>
<dbReference type="GO" id="GO:0006654">
    <property type="term" value="P:phosphatidic acid biosynthetic process"/>
    <property type="evidence" value="ECO:0007669"/>
    <property type="project" value="TreeGrafter"/>
</dbReference>
<dbReference type="AlphaFoldDB" id="A0A2Z3YQX2"/>
<evidence type="ECO:0000259" key="4">
    <source>
        <dbReference type="SMART" id="SM00563"/>
    </source>
</evidence>
<dbReference type="RefSeq" id="WP_110482238.1">
    <property type="nucleotide sequence ID" value="NZ_CP024988.1"/>
</dbReference>